<sequence length="54" mass="6532">MEQINNIKVVPCTSSNYLRPFRVHYNQVSRYSLIARYHLYVIKSIYLSIYLSIY</sequence>
<evidence type="ECO:0000313" key="1">
    <source>
        <dbReference type="Ensembl" id="ENSCCRP00020056262.1"/>
    </source>
</evidence>
<proteinExistence type="predicted"/>
<reference evidence="1" key="1">
    <citation type="submission" date="2025-08" db="UniProtKB">
        <authorList>
            <consortium name="Ensembl"/>
        </authorList>
    </citation>
    <scope>IDENTIFICATION</scope>
</reference>
<protein>
    <submittedName>
        <fullName evidence="1">Uncharacterized protein</fullName>
    </submittedName>
</protein>
<dbReference type="Ensembl" id="ENSCCRT00020062033.1">
    <property type="protein sequence ID" value="ENSCCRP00020056262.1"/>
    <property type="gene ID" value="ENSCCRG00020026628.1"/>
</dbReference>
<organism evidence="1 2">
    <name type="scientific">Cyprinus carpio</name>
    <name type="common">Common carp</name>
    <dbReference type="NCBI Taxonomy" id="7962"/>
    <lineage>
        <taxon>Eukaryota</taxon>
        <taxon>Metazoa</taxon>
        <taxon>Chordata</taxon>
        <taxon>Craniata</taxon>
        <taxon>Vertebrata</taxon>
        <taxon>Euteleostomi</taxon>
        <taxon>Actinopterygii</taxon>
        <taxon>Neopterygii</taxon>
        <taxon>Teleostei</taxon>
        <taxon>Ostariophysi</taxon>
        <taxon>Cypriniformes</taxon>
        <taxon>Cyprinidae</taxon>
        <taxon>Cyprininae</taxon>
        <taxon>Cyprinus</taxon>
    </lineage>
</organism>
<name>A0A8C2FHA1_CYPCA</name>
<accession>A0A8C2FHA1</accession>
<evidence type="ECO:0000313" key="2">
    <source>
        <dbReference type="Proteomes" id="UP000694701"/>
    </source>
</evidence>
<dbReference type="AlphaFoldDB" id="A0A8C2FHA1"/>
<dbReference type="Proteomes" id="UP000694701">
    <property type="component" value="Unplaced"/>
</dbReference>